<keyword evidence="2" id="KW-0732">Signal</keyword>
<dbReference type="EMBL" id="LR134516">
    <property type="protein sequence ID" value="VEJ21261.1"/>
    <property type="molecule type" value="Genomic_DNA"/>
</dbReference>
<dbReference type="AlphaFoldDB" id="A0A3S4XSZ9"/>
<organism evidence="3 4">
    <name type="scientific">Neisseria animaloris</name>
    <dbReference type="NCBI Taxonomy" id="326522"/>
    <lineage>
        <taxon>Bacteria</taxon>
        <taxon>Pseudomonadati</taxon>
        <taxon>Pseudomonadota</taxon>
        <taxon>Betaproteobacteria</taxon>
        <taxon>Neisseriales</taxon>
        <taxon>Neisseriaceae</taxon>
        <taxon>Neisseria</taxon>
    </lineage>
</organism>
<dbReference type="Pfam" id="PF13174">
    <property type="entry name" value="TPR_6"/>
    <property type="match status" value="1"/>
</dbReference>
<feature type="compositionally biased region" description="Polar residues" evidence="1">
    <location>
        <begin position="76"/>
        <end position="96"/>
    </location>
</feature>
<reference evidence="3 4" key="1">
    <citation type="submission" date="2018-12" db="EMBL/GenBank/DDBJ databases">
        <authorList>
            <consortium name="Pathogen Informatics"/>
        </authorList>
    </citation>
    <scope>NUCLEOTIDE SEQUENCE [LARGE SCALE GENOMIC DNA]</scope>
    <source>
        <strain evidence="3 4">NCTC12227</strain>
    </source>
</reference>
<dbReference type="Proteomes" id="UP000268229">
    <property type="component" value="Chromosome"/>
</dbReference>
<dbReference type="STRING" id="326522.BWD08_03110"/>
<evidence type="ECO:0000313" key="3">
    <source>
        <dbReference type="EMBL" id="VEJ21261.1"/>
    </source>
</evidence>
<dbReference type="OrthoDB" id="8606932at2"/>
<dbReference type="InterPro" id="IPR019734">
    <property type="entry name" value="TPR_rpt"/>
</dbReference>
<dbReference type="SUPFAM" id="SSF48452">
    <property type="entry name" value="TPR-like"/>
    <property type="match status" value="1"/>
</dbReference>
<gene>
    <name evidence="3" type="ORF">NCTC12227_00988</name>
</gene>
<keyword evidence="3" id="KW-0449">Lipoprotein</keyword>
<dbReference type="Gene3D" id="1.25.40.10">
    <property type="entry name" value="Tetratricopeptide repeat domain"/>
    <property type="match status" value="1"/>
</dbReference>
<proteinExistence type="predicted"/>
<feature type="chain" id="PRO_5018726549" evidence="2">
    <location>
        <begin position="20"/>
        <end position="218"/>
    </location>
</feature>
<accession>A0A3S4XSZ9</accession>
<evidence type="ECO:0000313" key="4">
    <source>
        <dbReference type="Proteomes" id="UP000268229"/>
    </source>
</evidence>
<protein>
    <submittedName>
        <fullName evidence="3">Putative lipoprotein</fullName>
    </submittedName>
</protein>
<keyword evidence="4" id="KW-1185">Reference proteome</keyword>
<evidence type="ECO:0000256" key="1">
    <source>
        <dbReference type="SAM" id="MobiDB-lite"/>
    </source>
</evidence>
<feature type="signal peptide" evidence="2">
    <location>
        <begin position="1"/>
        <end position="19"/>
    </location>
</feature>
<dbReference type="PROSITE" id="PS51257">
    <property type="entry name" value="PROKAR_LIPOPROTEIN"/>
    <property type="match status" value="1"/>
</dbReference>
<dbReference type="InterPro" id="IPR011990">
    <property type="entry name" value="TPR-like_helical_dom_sf"/>
</dbReference>
<dbReference type="RefSeq" id="WP_126304581.1">
    <property type="nucleotide sequence ID" value="NZ_LR134516.1"/>
</dbReference>
<sequence>MKIKFSALLFSSLLLSACAGIPKQADKPSGIPYPEPDMRAQINTLGMQITRLEEQISGLQTRIRQLERRAPKQAPRQPQSKTPAETTPSQTRSSSPAAIAAYAQAQKHYQNGNYSAVLPLLKNAEGGGNGDETARQSMYLLQQSHLRLGNCESVIHIGNRYVNRFRNSPQAPNALFDVANCQYRMQQQDIARDTWRKLIQIYPDSAAAKRAATKLKKR</sequence>
<dbReference type="KEGG" id="nani:NCTC12227_00988"/>
<name>A0A3S4XSZ9_9NEIS</name>
<evidence type="ECO:0000256" key="2">
    <source>
        <dbReference type="SAM" id="SignalP"/>
    </source>
</evidence>
<feature type="region of interest" description="Disordered" evidence="1">
    <location>
        <begin position="68"/>
        <end position="97"/>
    </location>
</feature>